<gene>
    <name evidence="5" type="ORF">VPK24_04360</name>
</gene>
<evidence type="ECO:0000313" key="6">
    <source>
        <dbReference type="Proteomes" id="UP001604335"/>
    </source>
</evidence>
<reference evidence="6" key="1">
    <citation type="journal article" date="2024" name="Algal Res.">
        <title>Biochemical, toxicological and genomic investigation of a high-biomass producing Limnothrix strain isolated from Italian shallow drinking water reservoir.</title>
        <authorList>
            <person name="Simonazzi M."/>
            <person name="Shishido T.K."/>
            <person name="Delbaje E."/>
            <person name="Wahlsten M."/>
            <person name="Fewer D.P."/>
            <person name="Sivonen K."/>
            <person name="Pezzolesi L."/>
            <person name="Pistocchi R."/>
        </authorList>
    </citation>
    <scope>NUCLEOTIDE SEQUENCE [LARGE SCALE GENOMIC DNA]</scope>
    <source>
        <strain evidence="6">LRLZ20PSL1</strain>
    </source>
</reference>
<sequence length="488" mass="52692">MALPLSKSLTDKPLWLLGAGVAGVWLALEVLNQVLHGLGSWLPAGAVAVGAGLWLTRRRSLPVAPVTEPSTLDRAAAERAIARAQGLLNLVAAELPTFAAQDWQTQLDRLTQDLDRSRLALAILGGPAVGKSALVNSLGTAALAIDYQELPSLFVGGETQDPITLDLALQADRALFVTAGDITETEYETLEWLLAHEQAPIVVFNKADRYLPADRDTVLTTIQHRLHGQLPPTAIIPTAAAPAAIKVRKHAADGTVQEFLEQPEPDLGALVTGLQNTLMAEGDRWRWRTTLRRTRQMTQQWQTTLKTDRRDRAIGAIEQSQWIAAATAFANPLPGLDLLATAAINGQLVMDLGQIYQQRFSLDRAQAIAQTLGEVMLKLGLVELGSQAIATALKTSALTYLAGGAIQGLSAAYLTRVAGLSLVELFQAHVEAEWAGQPEGENWLSPDRLSTILRRVFEQTRQSTIIQTLIDQGRDRLFPNAATSAAPN</sequence>
<name>A0ABW7C748_9CYAN</name>
<evidence type="ECO:0000256" key="4">
    <source>
        <dbReference type="ARBA" id="ARBA00023136"/>
    </source>
</evidence>
<evidence type="ECO:0000256" key="1">
    <source>
        <dbReference type="ARBA" id="ARBA00004141"/>
    </source>
</evidence>
<dbReference type="InterPro" id="IPR021147">
    <property type="entry name" value="DUF697"/>
</dbReference>
<dbReference type="Gene3D" id="3.40.50.300">
    <property type="entry name" value="P-loop containing nucleotide triphosphate hydrolases"/>
    <property type="match status" value="1"/>
</dbReference>
<proteinExistence type="predicted"/>
<dbReference type="InterPro" id="IPR027417">
    <property type="entry name" value="P-loop_NTPase"/>
</dbReference>
<accession>A0ABW7C748</accession>
<keyword evidence="6" id="KW-1185">Reference proteome</keyword>
<evidence type="ECO:0000313" key="5">
    <source>
        <dbReference type="EMBL" id="MFG3816861.1"/>
    </source>
</evidence>
<dbReference type="RefSeq" id="WP_393010904.1">
    <property type="nucleotide sequence ID" value="NZ_JAZAQF010000022.1"/>
</dbReference>
<evidence type="ECO:0000256" key="2">
    <source>
        <dbReference type="ARBA" id="ARBA00022692"/>
    </source>
</evidence>
<protein>
    <submittedName>
        <fullName evidence="5">DUF697 domain-containing protein</fullName>
    </submittedName>
</protein>
<dbReference type="EMBL" id="JAZAQF010000022">
    <property type="protein sequence ID" value="MFG3816861.1"/>
    <property type="molecule type" value="Genomic_DNA"/>
</dbReference>
<dbReference type="Proteomes" id="UP001604335">
    <property type="component" value="Unassembled WGS sequence"/>
</dbReference>
<keyword evidence="2" id="KW-0812">Transmembrane</keyword>
<evidence type="ECO:0000256" key="3">
    <source>
        <dbReference type="ARBA" id="ARBA00022989"/>
    </source>
</evidence>
<dbReference type="SUPFAM" id="SSF52540">
    <property type="entry name" value="P-loop containing nucleoside triphosphate hydrolases"/>
    <property type="match status" value="1"/>
</dbReference>
<comment type="caution">
    <text evidence="5">The sequence shown here is derived from an EMBL/GenBank/DDBJ whole genome shotgun (WGS) entry which is preliminary data.</text>
</comment>
<keyword evidence="3" id="KW-1133">Transmembrane helix</keyword>
<comment type="subcellular location">
    <subcellularLocation>
        <location evidence="1">Membrane</location>
        <topology evidence="1">Multi-pass membrane protein</topology>
    </subcellularLocation>
</comment>
<dbReference type="Pfam" id="PF05128">
    <property type="entry name" value="DUF697"/>
    <property type="match status" value="1"/>
</dbReference>
<organism evidence="5 6">
    <name type="scientific">Limnothrix redekei LRLZ20PSL1</name>
    <dbReference type="NCBI Taxonomy" id="3112953"/>
    <lineage>
        <taxon>Bacteria</taxon>
        <taxon>Bacillati</taxon>
        <taxon>Cyanobacteriota</taxon>
        <taxon>Cyanophyceae</taxon>
        <taxon>Pseudanabaenales</taxon>
        <taxon>Pseudanabaenaceae</taxon>
        <taxon>Limnothrix</taxon>
    </lineage>
</organism>
<keyword evidence="4" id="KW-0472">Membrane</keyword>